<evidence type="ECO:0000313" key="1">
    <source>
        <dbReference type="EMBL" id="ACB95431.1"/>
    </source>
</evidence>
<evidence type="ECO:0000313" key="2">
    <source>
        <dbReference type="Proteomes" id="UP000001695"/>
    </source>
</evidence>
<dbReference type="HOGENOM" id="CLU_2448660_0_0_5"/>
<accession>B2IDJ5</accession>
<dbReference type="KEGG" id="bid:Bind_1803"/>
<reference evidence="2" key="1">
    <citation type="submission" date="2008-03" db="EMBL/GenBank/DDBJ databases">
        <title>Complete sequence of chromosome of Beijerinckia indica subsp. indica ATCC 9039.</title>
        <authorList>
            <consortium name="US DOE Joint Genome Institute"/>
            <person name="Copeland A."/>
            <person name="Lucas S."/>
            <person name="Lapidus A."/>
            <person name="Glavina del Rio T."/>
            <person name="Dalin E."/>
            <person name="Tice H."/>
            <person name="Bruce D."/>
            <person name="Goodwin L."/>
            <person name="Pitluck S."/>
            <person name="LaButti K."/>
            <person name="Schmutz J."/>
            <person name="Larimer F."/>
            <person name="Land M."/>
            <person name="Hauser L."/>
            <person name="Kyrpides N."/>
            <person name="Mikhailova N."/>
            <person name="Dunfield P.F."/>
            <person name="Dedysh S.N."/>
            <person name="Liesack W."/>
            <person name="Saw J.H."/>
            <person name="Alam M."/>
            <person name="Chen Y."/>
            <person name="Murrell J.C."/>
            <person name="Richardson P."/>
        </authorList>
    </citation>
    <scope>NUCLEOTIDE SEQUENCE [LARGE SCALE GENOMIC DNA]</scope>
    <source>
        <strain evidence="2">ATCC 9039 / DSM 1715 / NCIMB 8712</strain>
    </source>
</reference>
<keyword evidence="2" id="KW-1185">Reference proteome</keyword>
<dbReference type="AlphaFoldDB" id="B2IDJ5"/>
<dbReference type="Proteomes" id="UP000001695">
    <property type="component" value="Chromosome"/>
</dbReference>
<proteinExistence type="predicted"/>
<dbReference type="STRING" id="395963.Bind_1803"/>
<organism evidence="1 2">
    <name type="scientific">Beijerinckia indica subsp. indica (strain ATCC 9039 / DSM 1715 / NCIMB 8712)</name>
    <dbReference type="NCBI Taxonomy" id="395963"/>
    <lineage>
        <taxon>Bacteria</taxon>
        <taxon>Pseudomonadati</taxon>
        <taxon>Pseudomonadota</taxon>
        <taxon>Alphaproteobacteria</taxon>
        <taxon>Hyphomicrobiales</taxon>
        <taxon>Beijerinckiaceae</taxon>
        <taxon>Beijerinckia</taxon>
    </lineage>
</organism>
<protein>
    <submittedName>
        <fullName evidence="1">Uncharacterized protein</fullName>
    </submittedName>
</protein>
<gene>
    <name evidence="1" type="ordered locus">Bind_1803</name>
</gene>
<name>B2IDJ5_BEII9</name>
<sequence>MPMGDKPLLHEENILALSPEFRVKGSFIGLVRSLRIRCWSERFVVLFENSIFSNQYGLMLAVLCFNREANAALWIFDRIEGSMLQERVI</sequence>
<reference evidence="1 2" key="2">
    <citation type="journal article" date="2010" name="J. Bacteriol.">
        <title>Complete genome sequence of Beijerinckia indica subsp. indica.</title>
        <authorList>
            <person name="Tamas I."/>
            <person name="Dedysh S.N."/>
            <person name="Liesack W."/>
            <person name="Stott M.B."/>
            <person name="Alam M."/>
            <person name="Murrell J.C."/>
            <person name="Dunfield P.F."/>
        </authorList>
    </citation>
    <scope>NUCLEOTIDE SEQUENCE [LARGE SCALE GENOMIC DNA]</scope>
    <source>
        <strain evidence="2">ATCC 9039 / DSM 1715 / NCIMB 8712</strain>
    </source>
</reference>
<dbReference type="EMBL" id="CP001016">
    <property type="protein sequence ID" value="ACB95431.1"/>
    <property type="molecule type" value="Genomic_DNA"/>
</dbReference>